<feature type="non-terminal residue" evidence="2">
    <location>
        <position position="92"/>
    </location>
</feature>
<accession>Q8LX71</accession>
<keyword evidence="2" id="KW-0496">Mitochondrion</keyword>
<keyword evidence="1" id="KW-1133">Transmembrane helix</keyword>
<keyword evidence="1" id="KW-0812">Transmembrane</keyword>
<protein>
    <submittedName>
        <fullName evidence="2">Cytochrome oxidase II</fullName>
    </submittedName>
</protein>
<geneLocation type="mitochondrion" evidence="2"/>
<dbReference type="EMBL" id="AJ427620">
    <property type="protein sequence ID" value="CAD44509.1"/>
    <property type="molecule type" value="Genomic_DNA"/>
</dbReference>
<feature type="transmembrane region" description="Helical" evidence="1">
    <location>
        <begin position="55"/>
        <end position="80"/>
    </location>
</feature>
<evidence type="ECO:0000256" key="1">
    <source>
        <dbReference type="SAM" id="Phobius"/>
    </source>
</evidence>
<proteinExistence type="predicted"/>
<reference evidence="2" key="1">
    <citation type="submission" date="2002-08" db="EMBL/GenBank/DDBJ databases">
        <title>Phylogenetics of pond and lake lifestyles in Chaoborus midge larvae.</title>
        <authorList>
            <person name="Berendonk T.U."/>
        </authorList>
    </citation>
    <scope>NUCLEOTIDE SEQUENCE</scope>
</reference>
<gene>
    <name evidence="2" type="primary">COII</name>
</gene>
<name>Q8LX71_9DIPT</name>
<evidence type="ECO:0000313" key="2">
    <source>
        <dbReference type="EMBL" id="CAD44509.1"/>
    </source>
</evidence>
<dbReference type="AlphaFoldDB" id="Q8LX71"/>
<sequence length="92" mass="11114">MFWTSPINLLMKSNVAEYCIEFKLQLLSFSLFLEKWQHELILIYKMEPLLLWNNLIFSMIMPFLFLLLLLFLLVMLYLYYSLTITQTGIYST</sequence>
<keyword evidence="1" id="KW-0472">Membrane</keyword>
<organism evidence="2">
    <name type="scientific">Chaoborus trivitattus</name>
    <dbReference type="NCBI Taxonomy" id="204567"/>
    <lineage>
        <taxon>Eukaryota</taxon>
        <taxon>Metazoa</taxon>
        <taxon>Ecdysozoa</taxon>
        <taxon>Arthropoda</taxon>
        <taxon>Hexapoda</taxon>
        <taxon>Insecta</taxon>
        <taxon>Pterygota</taxon>
        <taxon>Neoptera</taxon>
        <taxon>Endopterygota</taxon>
        <taxon>Diptera</taxon>
        <taxon>Nematocera</taxon>
        <taxon>Culicoidea</taxon>
        <taxon>Chaoboridae</taxon>
        <taxon>Chaoborus</taxon>
    </lineage>
</organism>